<feature type="compositionally biased region" description="Low complexity" evidence="2">
    <location>
        <begin position="370"/>
        <end position="394"/>
    </location>
</feature>
<gene>
    <name evidence="3" type="ORF">OXX778_LOCUS4528</name>
</gene>
<feature type="compositionally biased region" description="Acidic residues" evidence="2">
    <location>
        <begin position="269"/>
        <end position="278"/>
    </location>
</feature>
<feature type="compositionally biased region" description="Basic and acidic residues" evidence="2">
    <location>
        <begin position="128"/>
        <end position="178"/>
    </location>
</feature>
<keyword evidence="1" id="KW-0175">Coiled coil</keyword>
<dbReference type="OrthoDB" id="10619310at2759"/>
<feature type="compositionally biased region" description="Basic and acidic residues" evidence="2">
    <location>
        <begin position="359"/>
        <end position="368"/>
    </location>
</feature>
<feature type="region of interest" description="Disordered" evidence="2">
    <location>
        <begin position="126"/>
        <end position="311"/>
    </location>
</feature>
<evidence type="ECO:0000256" key="2">
    <source>
        <dbReference type="SAM" id="MobiDB-lite"/>
    </source>
</evidence>
<accession>A0A813Q6I0</accession>
<keyword evidence="4" id="KW-1185">Reference proteome</keyword>
<dbReference type="EMBL" id="CAJNOC010000449">
    <property type="protein sequence ID" value="CAF0762855.1"/>
    <property type="molecule type" value="Genomic_DNA"/>
</dbReference>
<proteinExistence type="predicted"/>
<name>A0A813Q6I0_9BILA</name>
<comment type="caution">
    <text evidence="3">The sequence shown here is derived from an EMBL/GenBank/DDBJ whole genome shotgun (WGS) entry which is preliminary data.</text>
</comment>
<feature type="compositionally biased region" description="Acidic residues" evidence="2">
    <location>
        <begin position="200"/>
        <end position="217"/>
    </location>
</feature>
<protein>
    <submittedName>
        <fullName evidence="3">Uncharacterized protein</fullName>
    </submittedName>
</protein>
<dbReference type="AlphaFoldDB" id="A0A813Q6I0"/>
<feature type="coiled-coil region" evidence="1">
    <location>
        <begin position="21"/>
        <end position="67"/>
    </location>
</feature>
<sequence>MVENCQNQESEKTFFNNLVPLAREIQKLQQTREFIKEFENEKCNFPLKKSEDEEMKISNDRNEIEDDECLKMEVYDDKDYDIEEIKFWNFISKNKGIKPSVIRTIVYKVPESSYIIRKIPIIIDEPDDTKPIENKDKKEIQPDSQSKEIKEEIKKNDILENKIKIKVDPPPTKSEKIKPNLVKSTQKSNEPVKFSSEDIIVIDEDDDIIGFDDDNEDKEDKKETKEELMEENESEGSQMESNSDEDDDNNDADDDIIEEDFIEKQEENLVNDEPDTEINVDQKLDLLQNSIQKRKRGRGTSTNRPKVVIEKANEPASTISVKKSENISKVVKSGSLNKSLPVIAQTKSVNARKSQTFKTEIKKSKDQADTSTNLVSSSSSNASTISSSLLNTSTGNEASRVTRSKAKLIENSK</sequence>
<feature type="compositionally biased region" description="Polar residues" evidence="2">
    <location>
        <begin position="346"/>
        <end position="358"/>
    </location>
</feature>
<feature type="compositionally biased region" description="Acidic residues" evidence="2">
    <location>
        <begin position="242"/>
        <end position="261"/>
    </location>
</feature>
<evidence type="ECO:0000313" key="3">
    <source>
        <dbReference type="EMBL" id="CAF0762855.1"/>
    </source>
</evidence>
<evidence type="ECO:0000313" key="4">
    <source>
        <dbReference type="Proteomes" id="UP000663879"/>
    </source>
</evidence>
<evidence type="ECO:0000256" key="1">
    <source>
        <dbReference type="SAM" id="Coils"/>
    </source>
</evidence>
<feature type="region of interest" description="Disordered" evidence="2">
    <location>
        <begin position="346"/>
        <end position="413"/>
    </location>
</feature>
<feature type="compositionally biased region" description="Basic and acidic residues" evidence="2">
    <location>
        <begin position="218"/>
        <end position="227"/>
    </location>
</feature>
<reference evidence="3" key="1">
    <citation type="submission" date="2021-02" db="EMBL/GenBank/DDBJ databases">
        <authorList>
            <person name="Nowell W R."/>
        </authorList>
    </citation>
    <scope>NUCLEOTIDE SEQUENCE</scope>
    <source>
        <strain evidence="3">Ploen Becks lab</strain>
    </source>
</reference>
<dbReference type="Proteomes" id="UP000663879">
    <property type="component" value="Unassembled WGS sequence"/>
</dbReference>
<organism evidence="3 4">
    <name type="scientific">Brachionus calyciflorus</name>
    <dbReference type="NCBI Taxonomy" id="104777"/>
    <lineage>
        <taxon>Eukaryota</taxon>
        <taxon>Metazoa</taxon>
        <taxon>Spiralia</taxon>
        <taxon>Gnathifera</taxon>
        <taxon>Rotifera</taxon>
        <taxon>Eurotatoria</taxon>
        <taxon>Monogononta</taxon>
        <taxon>Pseudotrocha</taxon>
        <taxon>Ploima</taxon>
        <taxon>Brachionidae</taxon>
        <taxon>Brachionus</taxon>
    </lineage>
</organism>